<dbReference type="KEGG" id="mmes:MMSR116_29070"/>
<reference evidence="1 2" key="1">
    <citation type="journal article" date="2012" name="Genet. Mol. Biol.">
        <title>Analysis of 16S rRNA and mxaF genes revealing insights into Methylobacterium niche-specific plant association.</title>
        <authorList>
            <person name="Dourado M.N."/>
            <person name="Andreote F.D."/>
            <person name="Dini-Andreote F."/>
            <person name="Conti R."/>
            <person name="Araujo J.M."/>
            <person name="Araujo W.L."/>
        </authorList>
    </citation>
    <scope>NUCLEOTIDE SEQUENCE [LARGE SCALE GENOMIC DNA]</scope>
    <source>
        <strain evidence="1 2">SR1.6/6</strain>
    </source>
</reference>
<accession>A0A6B9FSB6</accession>
<proteinExistence type="predicted"/>
<protein>
    <submittedName>
        <fullName evidence="1">Uncharacterized protein</fullName>
    </submittedName>
</protein>
<name>A0A6B9FSB6_9HYPH</name>
<evidence type="ECO:0000313" key="1">
    <source>
        <dbReference type="EMBL" id="QGY05491.1"/>
    </source>
</evidence>
<dbReference type="Proteomes" id="UP000012488">
    <property type="component" value="Chromosome"/>
</dbReference>
<dbReference type="EMBL" id="CP043538">
    <property type="protein sequence ID" value="QGY05491.1"/>
    <property type="molecule type" value="Genomic_DNA"/>
</dbReference>
<organism evidence="1 2">
    <name type="scientific">Methylobacterium mesophilicum SR1.6/6</name>
    <dbReference type="NCBI Taxonomy" id="908290"/>
    <lineage>
        <taxon>Bacteria</taxon>
        <taxon>Pseudomonadati</taxon>
        <taxon>Pseudomonadota</taxon>
        <taxon>Alphaproteobacteria</taxon>
        <taxon>Hyphomicrobiales</taxon>
        <taxon>Methylobacteriaceae</taxon>
        <taxon>Methylobacterium</taxon>
    </lineage>
</organism>
<dbReference type="RefSeq" id="WP_039893374.1">
    <property type="nucleotide sequence ID" value="NZ_CP043538.1"/>
</dbReference>
<sequence length="139" mass="14477">MAAPRNGPARDQTISVFQGAGVQYTVPMSDPDGTRPDLTGATAAWYLGAMPVGRSQGPQFYVADAPESFTKPLPIVADPAVPGAFMVVLAIAPTDYAGFSPLGSYQHEIWITEVGKDPYPATIGPFVIHGTVKGAATSV</sequence>
<reference evidence="1 2" key="2">
    <citation type="journal article" date="2013" name="Genome Announc.">
        <title>Draft Genome Sequence of Methylobacterium mesophilicum Strain SR1.6/6, Isolated from Citrus sinensis.</title>
        <authorList>
            <person name="Marinho Almeida D."/>
            <person name="Dini-Andreote F."/>
            <person name="Camargo Neves A.A."/>
            <person name="Juca Ramos R.T."/>
            <person name="Andreote F.D."/>
            <person name="Carneiro A.R."/>
            <person name="Oliveira de Souza Lima A."/>
            <person name="Caracciolo Gomes de Sa P.H."/>
            <person name="Ribeiro Barbosa M.S."/>
            <person name="Araujo W.L."/>
            <person name="Silva A."/>
        </authorList>
    </citation>
    <scope>NUCLEOTIDE SEQUENCE [LARGE SCALE GENOMIC DNA]</scope>
    <source>
        <strain evidence="1 2">SR1.6/6</strain>
    </source>
</reference>
<evidence type="ECO:0000313" key="2">
    <source>
        <dbReference type="Proteomes" id="UP000012488"/>
    </source>
</evidence>
<gene>
    <name evidence="1" type="ORF">MMSR116_29070</name>
</gene>
<dbReference type="AlphaFoldDB" id="A0A6B9FSB6"/>